<proteinExistence type="predicted"/>
<reference evidence="2 3" key="1">
    <citation type="submission" date="2023-03" db="EMBL/GenBank/DDBJ databases">
        <title>YIM 133296 draft genome.</title>
        <authorList>
            <person name="Xiong L."/>
        </authorList>
    </citation>
    <scope>NUCLEOTIDE SEQUENCE [LARGE SCALE GENOMIC DNA]</scope>
    <source>
        <strain evidence="2 3">YIM 133296</strain>
    </source>
</reference>
<feature type="transmembrane region" description="Helical" evidence="1">
    <location>
        <begin position="92"/>
        <end position="111"/>
    </location>
</feature>
<accession>A0ABT6CD00</accession>
<evidence type="ECO:0000313" key="3">
    <source>
        <dbReference type="Proteomes" id="UP001528912"/>
    </source>
</evidence>
<feature type="transmembrane region" description="Helical" evidence="1">
    <location>
        <begin position="168"/>
        <end position="190"/>
    </location>
</feature>
<gene>
    <name evidence="2" type="ORF">P4R38_12920</name>
</gene>
<feature type="transmembrane region" description="Helical" evidence="1">
    <location>
        <begin position="6"/>
        <end position="23"/>
    </location>
</feature>
<keyword evidence="1" id="KW-0812">Transmembrane</keyword>
<dbReference type="InterPro" id="IPR035168">
    <property type="entry name" value="DUF5317"/>
</dbReference>
<feature type="transmembrane region" description="Helical" evidence="1">
    <location>
        <begin position="64"/>
        <end position="85"/>
    </location>
</feature>
<organism evidence="2 3">
    <name type="scientific">Luteipulveratus flavus</name>
    <dbReference type="NCBI Taxonomy" id="3031728"/>
    <lineage>
        <taxon>Bacteria</taxon>
        <taxon>Bacillati</taxon>
        <taxon>Actinomycetota</taxon>
        <taxon>Actinomycetes</taxon>
        <taxon>Micrococcales</taxon>
        <taxon>Dermacoccaceae</taxon>
        <taxon>Luteipulveratus</taxon>
    </lineage>
</organism>
<dbReference type="Proteomes" id="UP001528912">
    <property type="component" value="Unassembled WGS sequence"/>
</dbReference>
<keyword evidence="3" id="KW-1185">Reference proteome</keyword>
<protein>
    <submittedName>
        <fullName evidence="2">DUF5317 family protein</fullName>
    </submittedName>
</protein>
<keyword evidence="1" id="KW-1133">Transmembrane helix</keyword>
<dbReference type="EMBL" id="JAROAV010000032">
    <property type="protein sequence ID" value="MDF8265151.1"/>
    <property type="molecule type" value="Genomic_DNA"/>
</dbReference>
<feature type="transmembrane region" description="Helical" evidence="1">
    <location>
        <begin position="35"/>
        <end position="52"/>
    </location>
</feature>
<dbReference type="Pfam" id="PF17248">
    <property type="entry name" value="DUF5317"/>
    <property type="match status" value="1"/>
</dbReference>
<keyword evidence="1" id="KW-0472">Membrane</keyword>
<name>A0ABT6CD00_9MICO</name>
<comment type="caution">
    <text evidence="2">The sequence shown here is derived from an EMBL/GenBank/DDBJ whole genome shotgun (WGS) entry which is preliminary data.</text>
</comment>
<evidence type="ECO:0000256" key="1">
    <source>
        <dbReference type="SAM" id="Phobius"/>
    </source>
</evidence>
<dbReference type="RefSeq" id="WP_277192475.1">
    <property type="nucleotide sequence ID" value="NZ_JAROAV010000032.1"/>
</dbReference>
<sequence>MPGPKMLMLMLLPGFVIAAFILAAPRRFEYEGIRVRAWWLIPVAAVTMLVYSESWYPPVVGDQWALRLAVTITVVIAIAFCVLNWKLNGRVARVGLGLIVVGALCNALPQWTYGAMPFSVSAARAAGFGDAELARMARRSVRNLPITDEPWWVVALSDVIPLPPLLKVLSVGDLLLIVGGVVAVLGMFVIRPDRSRLSTRARAVEP</sequence>
<evidence type="ECO:0000313" key="2">
    <source>
        <dbReference type="EMBL" id="MDF8265151.1"/>
    </source>
</evidence>